<feature type="domain" description="Type II secretion system protein GspF" evidence="7">
    <location>
        <begin position="113"/>
        <end position="235"/>
    </location>
</feature>
<keyword evidence="8" id="KW-0969">Cilium</keyword>
<feature type="transmembrane region" description="Helical" evidence="6">
    <location>
        <begin position="44"/>
        <end position="62"/>
    </location>
</feature>
<keyword evidence="8" id="KW-0966">Cell projection</keyword>
<feature type="transmembrane region" description="Helical" evidence="6">
    <location>
        <begin position="254"/>
        <end position="272"/>
    </location>
</feature>
<dbReference type="HOGENOM" id="CLU_497504_0_0_2"/>
<dbReference type="AlphaFoldDB" id="A0A075WGY6"/>
<keyword evidence="4 6" id="KW-1133">Transmembrane helix</keyword>
<feature type="transmembrane region" description="Helical" evidence="6">
    <location>
        <begin position="68"/>
        <end position="91"/>
    </location>
</feature>
<keyword evidence="2" id="KW-1003">Cell membrane</keyword>
<evidence type="ECO:0000313" key="9">
    <source>
        <dbReference type="Proteomes" id="UP000028501"/>
    </source>
</evidence>
<feature type="transmembrane region" description="Helical" evidence="6">
    <location>
        <begin position="309"/>
        <end position="329"/>
    </location>
</feature>
<evidence type="ECO:0000256" key="4">
    <source>
        <dbReference type="ARBA" id="ARBA00022989"/>
    </source>
</evidence>
<dbReference type="KEGG" id="afg:AFULGI_00016020"/>
<feature type="domain" description="Type II secretion system protein GspF" evidence="7">
    <location>
        <begin position="343"/>
        <end position="467"/>
    </location>
</feature>
<keyword evidence="8" id="KW-0282">Flagellum</keyword>
<dbReference type="PANTHER" id="PTHR35402">
    <property type="entry name" value="INTEGRAL MEMBRANE PROTEIN-RELATED"/>
    <property type="match status" value="1"/>
</dbReference>
<feature type="transmembrane region" description="Helical" evidence="6">
    <location>
        <begin position="527"/>
        <end position="546"/>
    </location>
</feature>
<feature type="transmembrane region" description="Helical" evidence="6">
    <location>
        <begin position="284"/>
        <end position="303"/>
    </location>
</feature>
<evidence type="ECO:0000256" key="6">
    <source>
        <dbReference type="SAM" id="Phobius"/>
    </source>
</evidence>
<accession>A0A075WGY6</accession>
<dbReference type="Pfam" id="PF00482">
    <property type="entry name" value="T2SSF"/>
    <property type="match status" value="2"/>
</dbReference>
<evidence type="ECO:0000256" key="3">
    <source>
        <dbReference type="ARBA" id="ARBA00022692"/>
    </source>
</evidence>
<evidence type="ECO:0000259" key="7">
    <source>
        <dbReference type="Pfam" id="PF00482"/>
    </source>
</evidence>
<evidence type="ECO:0000256" key="1">
    <source>
        <dbReference type="ARBA" id="ARBA00004651"/>
    </source>
</evidence>
<keyword evidence="3 6" id="KW-0812">Transmembrane</keyword>
<dbReference type="GO" id="GO:0005886">
    <property type="term" value="C:plasma membrane"/>
    <property type="evidence" value="ECO:0007669"/>
    <property type="project" value="UniProtKB-SubCell"/>
</dbReference>
<comment type="subcellular location">
    <subcellularLocation>
        <location evidence="1">Cell membrane</location>
        <topology evidence="1">Multi-pass membrane protein</topology>
    </subcellularLocation>
</comment>
<dbReference type="Proteomes" id="UP000028501">
    <property type="component" value="Chromosome"/>
</dbReference>
<feature type="transmembrane region" description="Helical" evidence="6">
    <location>
        <begin position="449"/>
        <end position="473"/>
    </location>
</feature>
<feature type="transmembrane region" description="Helical" evidence="6">
    <location>
        <begin position="501"/>
        <end position="520"/>
    </location>
</feature>
<feature type="transmembrane region" description="Helical" evidence="6">
    <location>
        <begin position="221"/>
        <end position="242"/>
    </location>
</feature>
<gene>
    <name evidence="8" type="ORF">AFULGI_00016020</name>
</gene>
<evidence type="ECO:0000256" key="2">
    <source>
        <dbReference type="ARBA" id="ARBA00022475"/>
    </source>
</evidence>
<proteinExistence type="predicted"/>
<sequence length="547" mass="59564">MKIKVKSFLKTLVPGYIPEDFITANEHRFAAADISNPKEFSKRIGVIVDVISILSFIAILLYPQNVLLLLLLPIAVLPGIVLKKSVISAILSMKISSRKEKVNAYLHQAIVAMLGYAKAGLTLPEIVREIAVMGLDEISDIFARIHYATVYGGRTLKAAMLDAAAKSPSKELAELLRGIISVMEAGGDLARFFEDRLEAYEVERKMWFTSYISKLQLVSEAYLTLVVVGPIFMIVIESSRLIMGKGSIQMLRTIVYVLIPLGVAMLILLLHASSPEKFAKRKGIIFTLLPLIGGLLGVTVGFMMGNPELFGIAGAIVSSLIAAVILHRLTSEEDRISKALPVFLNKVVALMEAEKDFTTAFRVAARDEPNPLGKYVKTFAEMINLGVPRHKAFLWLQNATAVPDLKMIAHVLGSIVNVSGRVRETMLALLGEMNRVVAFRKERISATRMHILVVIMAFLVYLGISTAISTMLFTQISKLSVSGSVGIFSPNTAVLEQIKTIMRHAGYIIAAATAAGIGAAKGDMRKSMPYLAGLLAIAFAVGMMFLG</sequence>
<evidence type="ECO:0000256" key="5">
    <source>
        <dbReference type="ARBA" id="ARBA00023136"/>
    </source>
</evidence>
<organism evidence="8 9">
    <name type="scientific">Archaeoglobus fulgidus DSM 8774</name>
    <dbReference type="NCBI Taxonomy" id="1344584"/>
    <lineage>
        <taxon>Archaea</taxon>
        <taxon>Methanobacteriati</taxon>
        <taxon>Methanobacteriota</taxon>
        <taxon>Archaeoglobi</taxon>
        <taxon>Archaeoglobales</taxon>
        <taxon>Archaeoglobaceae</taxon>
        <taxon>Archaeoglobus</taxon>
    </lineage>
</organism>
<dbReference type="EMBL" id="CP006577">
    <property type="protein sequence ID" value="AIG98364.1"/>
    <property type="molecule type" value="Genomic_DNA"/>
</dbReference>
<dbReference type="InterPro" id="IPR018076">
    <property type="entry name" value="T2SS_GspF_dom"/>
</dbReference>
<dbReference type="PANTHER" id="PTHR35402:SF1">
    <property type="entry name" value="TYPE II SECRETION SYSTEM PROTEIN GSPF DOMAIN-CONTAINING PROTEIN"/>
    <property type="match status" value="1"/>
</dbReference>
<keyword evidence="5 6" id="KW-0472">Membrane</keyword>
<dbReference type="RefSeq" id="WP_156029536.1">
    <property type="nucleotide sequence ID" value="NZ_CP006577.1"/>
</dbReference>
<protein>
    <submittedName>
        <fullName evidence="8">Archaeal flagella assembly protein J</fullName>
    </submittedName>
</protein>
<dbReference type="InterPro" id="IPR056569">
    <property type="entry name" value="ArlJ-like"/>
</dbReference>
<evidence type="ECO:0000313" key="8">
    <source>
        <dbReference type="EMBL" id="AIG98364.1"/>
    </source>
</evidence>
<dbReference type="GeneID" id="24795102"/>
<name>A0A075WGY6_ARCFL</name>
<reference evidence="8 9" key="1">
    <citation type="submission" date="2013-07" db="EMBL/GenBank/DDBJ databases">
        <title>Genome of Archaeoglobus fulgidus.</title>
        <authorList>
            <person name="Fiebig A."/>
            <person name="Birkeland N.-K."/>
        </authorList>
    </citation>
    <scope>NUCLEOTIDE SEQUENCE [LARGE SCALE GENOMIC DNA]</scope>
    <source>
        <strain evidence="8 9">DSM 8774</strain>
    </source>
</reference>